<dbReference type="GO" id="GO:0009190">
    <property type="term" value="P:cyclic nucleotide biosynthetic process"/>
    <property type="evidence" value="ECO:0007669"/>
    <property type="project" value="InterPro"/>
</dbReference>
<feature type="region of interest" description="Disordered" evidence="1">
    <location>
        <begin position="93"/>
        <end position="117"/>
    </location>
</feature>
<reference evidence="3 4" key="1">
    <citation type="submission" date="2019-07" db="EMBL/GenBank/DDBJ databases">
        <authorList>
            <person name="Jastrzebski P J."/>
            <person name="Paukszto L."/>
            <person name="Jastrzebski P J."/>
        </authorList>
    </citation>
    <scope>NUCLEOTIDE SEQUENCE [LARGE SCALE GENOMIC DNA]</scope>
    <source>
        <strain evidence="3 4">WMS-il1</strain>
    </source>
</reference>
<protein>
    <recommendedName>
        <fullName evidence="2">Guanylate cyclase domain-containing protein</fullName>
    </recommendedName>
</protein>
<accession>A0A564XY65</accession>
<feature type="compositionally biased region" description="Polar residues" evidence="1">
    <location>
        <begin position="1234"/>
        <end position="1246"/>
    </location>
</feature>
<evidence type="ECO:0000313" key="3">
    <source>
        <dbReference type="EMBL" id="VUZ39967.1"/>
    </source>
</evidence>
<dbReference type="Proteomes" id="UP000321570">
    <property type="component" value="Unassembled WGS sequence"/>
</dbReference>
<dbReference type="EMBL" id="CABIJS010000022">
    <property type="protein sequence ID" value="VUZ39967.1"/>
    <property type="molecule type" value="Genomic_DNA"/>
</dbReference>
<feature type="compositionally biased region" description="Low complexity" evidence="1">
    <location>
        <begin position="94"/>
        <end position="113"/>
    </location>
</feature>
<feature type="compositionally biased region" description="Acidic residues" evidence="1">
    <location>
        <begin position="688"/>
        <end position="716"/>
    </location>
</feature>
<dbReference type="GO" id="GO:0035556">
    <property type="term" value="P:intracellular signal transduction"/>
    <property type="evidence" value="ECO:0007669"/>
    <property type="project" value="InterPro"/>
</dbReference>
<evidence type="ECO:0000313" key="4">
    <source>
        <dbReference type="Proteomes" id="UP000321570"/>
    </source>
</evidence>
<feature type="compositionally biased region" description="Polar residues" evidence="1">
    <location>
        <begin position="528"/>
        <end position="538"/>
    </location>
</feature>
<dbReference type="PROSITE" id="PS50125">
    <property type="entry name" value="GUANYLATE_CYCLASE_2"/>
    <property type="match status" value="1"/>
</dbReference>
<dbReference type="InterPro" id="IPR001054">
    <property type="entry name" value="A/G_cyclase"/>
</dbReference>
<evidence type="ECO:0000256" key="1">
    <source>
        <dbReference type="SAM" id="MobiDB-lite"/>
    </source>
</evidence>
<feature type="compositionally biased region" description="Polar residues" evidence="1">
    <location>
        <begin position="391"/>
        <end position="400"/>
    </location>
</feature>
<feature type="region of interest" description="Disordered" evidence="1">
    <location>
        <begin position="683"/>
        <end position="762"/>
    </location>
</feature>
<feature type="domain" description="Guanylate cyclase" evidence="2">
    <location>
        <begin position="119"/>
        <end position="266"/>
    </location>
</feature>
<feature type="region of interest" description="Disordered" evidence="1">
    <location>
        <begin position="344"/>
        <end position="427"/>
    </location>
</feature>
<keyword evidence="4" id="KW-1185">Reference proteome</keyword>
<feature type="region of interest" description="Disordered" evidence="1">
    <location>
        <begin position="528"/>
        <end position="549"/>
    </location>
</feature>
<feature type="compositionally biased region" description="Polar residues" evidence="1">
    <location>
        <begin position="898"/>
        <end position="914"/>
    </location>
</feature>
<organism evidence="3 4">
    <name type="scientific">Hymenolepis diminuta</name>
    <name type="common">Rat tapeworm</name>
    <dbReference type="NCBI Taxonomy" id="6216"/>
    <lineage>
        <taxon>Eukaryota</taxon>
        <taxon>Metazoa</taxon>
        <taxon>Spiralia</taxon>
        <taxon>Lophotrochozoa</taxon>
        <taxon>Platyhelminthes</taxon>
        <taxon>Cestoda</taxon>
        <taxon>Eucestoda</taxon>
        <taxon>Cyclophyllidea</taxon>
        <taxon>Hymenolepididae</taxon>
        <taxon>Hymenolepis</taxon>
    </lineage>
</organism>
<evidence type="ECO:0000259" key="2">
    <source>
        <dbReference type="PROSITE" id="PS50125"/>
    </source>
</evidence>
<gene>
    <name evidence="3" type="ORF">WMSIL1_LOCUS1101</name>
</gene>
<dbReference type="AlphaFoldDB" id="A0A564XY65"/>
<feature type="region of interest" description="Disordered" evidence="1">
    <location>
        <begin position="898"/>
        <end position="947"/>
    </location>
</feature>
<proteinExistence type="predicted"/>
<feature type="compositionally biased region" description="Polar residues" evidence="1">
    <location>
        <begin position="358"/>
        <end position="368"/>
    </location>
</feature>
<feature type="compositionally biased region" description="Polar residues" evidence="1">
    <location>
        <begin position="980"/>
        <end position="993"/>
    </location>
</feature>
<feature type="region of interest" description="Disordered" evidence="1">
    <location>
        <begin position="980"/>
        <end position="1026"/>
    </location>
</feature>
<sequence length="1246" mass="135722">EQWVKFILEEKVELTRCRFALEHLVENRIPRAYMQMESNNALVESTTDPTNLCHLFPPKENLATAIIAITIHGIGKGDEMLQHQRSPIRTAGLSQSITTTATTASSSNSVSASHRSREATAIADAVRRLNRRMCLIDQMACGGANEEDQELIESSVERIIESISRPSLPLVKVNSVGNCVAYALMGTETKDALSKLGAFAAFLIRLFEELENHYLQKSGEEQRNADEALVCRLQIGLHVGATVSGIIDGPQFLLLHETLDFALRLATSSPPSPVDKSIIIASPDFISHRGGERLIGLQAIGINGSSGENDVFLWCSDAQHISRLSSAMRPVLSAAIQPPVVRNRTKKIVTSPKFPHPRSTTSLVNPNATQPPPPLPPPHKRNYAVGEARYQNHNSPLMSNRNRKLSSPLLPPKHASPPSKWTQKTVSLDVPGDNVDRACFARGDVEIVNGYAQPTTRLLGNGTTASPYCVTDNTDGYTNRTNRQSGFEMHKRGTTPLDVSKNSVTPSENDFLAVEGACERIAQSDGVTSISSVSPSNTNHHHSNPLYTDNEYYDEEDLSIDGMGEMGGIKNPEGMSDCGLDAGLEWLQRAPMVGDFTVSVTSNGSNYPNYRRPSPPPSNLRLTLYDPPLVVSGSPLANGNDENQRKLSVKPNENASVSIDMLSACVAPSVGCEYEFEAVTTDFSANENDNDDIDDFDDDDDDNDQEVSETNDEEALLPESGNVPLLMDTSWMTSTDGAGHGDDQGHDGNGGGASKEEQKMSDSMLVETGGPLEDDFSEFSSSAAAAIAPGVNDDASSSVNNFVTYTSDENIDEECSDSAFLPTYFPLPEQSSNQHGRRLPDVAPVSLPNFGGAAIGLPSTNQIRKPASPPLLMDLTCVPPMANLDTSDVAEYDNLENAYSSPPQPAVQASITNNRLLRRGSQRSGGWRPRDARNHRKGGGGSQLRGKIDQQVRINAHIVDEARRICQRLHAMGWESALSLQTHSSESNPTDPSYRNHHNDLPGRKSILLLPPPPQLSSRVPKRGGGGDYVNSQSLLRRLQGFDSGTVTTITSQIDDDQLTDDGTFDSEFLEEEEAANFKNNGEENCERVENGSNGSLLVISDLWFNLGHPRSLSNDCLALHTSEIGYEEDDNEDHQNGRHNDGVLDRDVILRRAANVRKFLPPELHLFVMPGCFSNVSATTTYATRSRAAVLSSKKNGQNGKSYGHRRDQNRRHVLVATRGRGMKRSSSDPLLPNSSGTNLDVNLI</sequence>
<feature type="region of interest" description="Disordered" evidence="1">
    <location>
        <begin position="1190"/>
        <end position="1209"/>
    </location>
</feature>
<feature type="region of interest" description="Disordered" evidence="1">
    <location>
        <begin position="1220"/>
        <end position="1246"/>
    </location>
</feature>
<name>A0A564XY65_HYMDI</name>
<feature type="non-terminal residue" evidence="3">
    <location>
        <position position="1"/>
    </location>
</feature>